<proteinExistence type="predicted"/>
<sequence>MSRLSTEDHSIGWASNEERNGEVFQNVWASDSASVEANHGGLTTPTFRTSYGTQGPDEYHSIPRRNEGTENEPLLGKLPGMNGENTSESGSDPEGRLAMVNETSWKQELLLLYKYTSTVFVSQILEYSLVAAPVISLGHVSTTALAAATLGTMTSSATGYVFIRGFLDSLDTLLPAAWTSPHPELVGLWCHRMGLISLIISIASI</sequence>
<dbReference type="Proteomes" id="UP000054279">
    <property type="component" value="Unassembled WGS sequence"/>
</dbReference>
<reference evidence="2 3" key="1">
    <citation type="submission" date="2014-06" db="EMBL/GenBank/DDBJ databases">
        <title>Evolutionary Origins and Diversification of the Mycorrhizal Mutualists.</title>
        <authorList>
            <consortium name="DOE Joint Genome Institute"/>
            <consortium name="Mycorrhizal Genomics Consortium"/>
            <person name="Kohler A."/>
            <person name="Kuo A."/>
            <person name="Nagy L.G."/>
            <person name="Floudas D."/>
            <person name="Copeland A."/>
            <person name="Barry K.W."/>
            <person name="Cichocki N."/>
            <person name="Veneault-Fourrey C."/>
            <person name="LaButti K."/>
            <person name="Lindquist E.A."/>
            <person name="Lipzen A."/>
            <person name="Lundell T."/>
            <person name="Morin E."/>
            <person name="Murat C."/>
            <person name="Riley R."/>
            <person name="Ohm R."/>
            <person name="Sun H."/>
            <person name="Tunlid A."/>
            <person name="Henrissat B."/>
            <person name="Grigoriev I.V."/>
            <person name="Hibbett D.S."/>
            <person name="Martin F."/>
        </authorList>
    </citation>
    <scope>NUCLEOTIDE SEQUENCE [LARGE SCALE GENOMIC DNA]</scope>
    <source>
        <strain evidence="2 3">SS14</strain>
    </source>
</reference>
<dbReference type="EMBL" id="KN837285">
    <property type="protein sequence ID" value="KIJ29309.1"/>
    <property type="molecule type" value="Genomic_DNA"/>
</dbReference>
<feature type="region of interest" description="Disordered" evidence="1">
    <location>
        <begin position="37"/>
        <end position="95"/>
    </location>
</feature>
<dbReference type="OrthoDB" id="2126698at2759"/>
<accession>A0A0C9U4X1</accession>
<name>A0A0C9U4X1_SPHS4</name>
<feature type="compositionally biased region" description="Basic and acidic residues" evidence="1">
    <location>
        <begin position="57"/>
        <end position="68"/>
    </location>
</feature>
<dbReference type="AlphaFoldDB" id="A0A0C9U4X1"/>
<keyword evidence="3" id="KW-1185">Reference proteome</keyword>
<evidence type="ECO:0000313" key="3">
    <source>
        <dbReference type="Proteomes" id="UP000054279"/>
    </source>
</evidence>
<protein>
    <submittedName>
        <fullName evidence="2">Uncharacterized protein</fullName>
    </submittedName>
</protein>
<feature type="compositionally biased region" description="Polar residues" evidence="1">
    <location>
        <begin position="37"/>
        <end position="53"/>
    </location>
</feature>
<dbReference type="HOGENOM" id="CLU_1338261_0_0_1"/>
<evidence type="ECO:0000256" key="1">
    <source>
        <dbReference type="SAM" id="MobiDB-lite"/>
    </source>
</evidence>
<evidence type="ECO:0000313" key="2">
    <source>
        <dbReference type="EMBL" id="KIJ29309.1"/>
    </source>
</evidence>
<gene>
    <name evidence="2" type="ORF">M422DRAFT_784286</name>
</gene>
<organism evidence="2 3">
    <name type="scientific">Sphaerobolus stellatus (strain SS14)</name>
    <dbReference type="NCBI Taxonomy" id="990650"/>
    <lineage>
        <taxon>Eukaryota</taxon>
        <taxon>Fungi</taxon>
        <taxon>Dikarya</taxon>
        <taxon>Basidiomycota</taxon>
        <taxon>Agaricomycotina</taxon>
        <taxon>Agaricomycetes</taxon>
        <taxon>Phallomycetidae</taxon>
        <taxon>Geastrales</taxon>
        <taxon>Sphaerobolaceae</taxon>
        <taxon>Sphaerobolus</taxon>
    </lineage>
</organism>